<keyword evidence="7" id="KW-1185">Reference proteome</keyword>
<dbReference type="PANTHER" id="PTHR24305">
    <property type="entry name" value="CYTOCHROME P450"/>
    <property type="match status" value="1"/>
</dbReference>
<comment type="similarity">
    <text evidence="2">Belongs to the cytochrome P450 family.</text>
</comment>
<keyword evidence="4 5" id="KW-0408">Iron</keyword>
<dbReference type="GO" id="GO:0016705">
    <property type="term" value="F:oxidoreductase activity, acting on paired donors, with incorporation or reduction of molecular oxygen"/>
    <property type="evidence" value="ECO:0007669"/>
    <property type="project" value="InterPro"/>
</dbReference>
<protein>
    <submittedName>
        <fullName evidence="6">Cytochrome P450</fullName>
    </submittedName>
</protein>
<dbReference type="SUPFAM" id="SSF48264">
    <property type="entry name" value="Cytochrome P450"/>
    <property type="match status" value="1"/>
</dbReference>
<name>A0A2J6PDF1_9HELO</name>
<dbReference type="Proteomes" id="UP000235672">
    <property type="component" value="Unassembled WGS sequence"/>
</dbReference>
<reference evidence="6 7" key="1">
    <citation type="submission" date="2016-05" db="EMBL/GenBank/DDBJ databases">
        <title>A degradative enzymes factory behind the ericoid mycorrhizal symbiosis.</title>
        <authorList>
            <consortium name="DOE Joint Genome Institute"/>
            <person name="Martino E."/>
            <person name="Morin E."/>
            <person name="Grelet G."/>
            <person name="Kuo A."/>
            <person name="Kohler A."/>
            <person name="Daghino S."/>
            <person name="Barry K."/>
            <person name="Choi C."/>
            <person name="Cichocki N."/>
            <person name="Clum A."/>
            <person name="Copeland A."/>
            <person name="Hainaut M."/>
            <person name="Haridas S."/>
            <person name="Labutti K."/>
            <person name="Lindquist E."/>
            <person name="Lipzen A."/>
            <person name="Khouja H.-R."/>
            <person name="Murat C."/>
            <person name="Ohm R."/>
            <person name="Olson A."/>
            <person name="Spatafora J."/>
            <person name="Veneault-Fourrey C."/>
            <person name="Henrissat B."/>
            <person name="Grigoriev I."/>
            <person name="Martin F."/>
            <person name="Perotto S."/>
        </authorList>
    </citation>
    <scope>NUCLEOTIDE SEQUENCE [LARGE SCALE GENOMIC DNA]</scope>
    <source>
        <strain evidence="6 7">UAMH 7357</strain>
    </source>
</reference>
<organism evidence="6 7">
    <name type="scientific">Hyaloscypha hepaticicola</name>
    <dbReference type="NCBI Taxonomy" id="2082293"/>
    <lineage>
        <taxon>Eukaryota</taxon>
        <taxon>Fungi</taxon>
        <taxon>Dikarya</taxon>
        <taxon>Ascomycota</taxon>
        <taxon>Pezizomycotina</taxon>
        <taxon>Leotiomycetes</taxon>
        <taxon>Helotiales</taxon>
        <taxon>Hyaloscyphaceae</taxon>
        <taxon>Hyaloscypha</taxon>
    </lineage>
</organism>
<gene>
    <name evidence="6" type="ORF">NA56DRAFT_675370</name>
</gene>
<dbReference type="Pfam" id="PF00067">
    <property type="entry name" value="p450"/>
    <property type="match status" value="1"/>
</dbReference>
<feature type="binding site" description="axial binding residue" evidence="5">
    <location>
        <position position="450"/>
    </location>
    <ligand>
        <name>heme</name>
        <dbReference type="ChEBI" id="CHEBI:30413"/>
    </ligand>
    <ligandPart>
        <name>Fe</name>
        <dbReference type="ChEBI" id="CHEBI:18248"/>
    </ligandPart>
</feature>
<dbReference type="InterPro" id="IPR002403">
    <property type="entry name" value="Cyt_P450_E_grp-IV"/>
</dbReference>
<dbReference type="EMBL" id="KZ613574">
    <property type="protein sequence ID" value="PMD12024.1"/>
    <property type="molecule type" value="Genomic_DNA"/>
</dbReference>
<evidence type="ECO:0000256" key="3">
    <source>
        <dbReference type="ARBA" id="ARBA00022723"/>
    </source>
</evidence>
<dbReference type="GO" id="GO:0005506">
    <property type="term" value="F:iron ion binding"/>
    <property type="evidence" value="ECO:0007669"/>
    <property type="project" value="InterPro"/>
</dbReference>
<evidence type="ECO:0000256" key="5">
    <source>
        <dbReference type="PIRSR" id="PIRSR602403-1"/>
    </source>
</evidence>
<evidence type="ECO:0000256" key="2">
    <source>
        <dbReference type="ARBA" id="ARBA00010617"/>
    </source>
</evidence>
<comment type="cofactor">
    <cofactor evidence="1 5">
        <name>heme</name>
        <dbReference type="ChEBI" id="CHEBI:30413"/>
    </cofactor>
</comment>
<evidence type="ECO:0000313" key="6">
    <source>
        <dbReference type="EMBL" id="PMD12024.1"/>
    </source>
</evidence>
<dbReference type="InterPro" id="IPR036396">
    <property type="entry name" value="Cyt_P450_sf"/>
</dbReference>
<dbReference type="GO" id="GO:0020037">
    <property type="term" value="F:heme binding"/>
    <property type="evidence" value="ECO:0007669"/>
    <property type="project" value="InterPro"/>
</dbReference>
<dbReference type="InterPro" id="IPR001128">
    <property type="entry name" value="Cyt_P450"/>
</dbReference>
<dbReference type="Gene3D" id="1.10.630.10">
    <property type="entry name" value="Cytochrome P450"/>
    <property type="match status" value="1"/>
</dbReference>
<dbReference type="InterPro" id="IPR050121">
    <property type="entry name" value="Cytochrome_P450_monoxygenase"/>
</dbReference>
<dbReference type="STRING" id="1745343.A0A2J6PDF1"/>
<evidence type="ECO:0000256" key="1">
    <source>
        <dbReference type="ARBA" id="ARBA00001971"/>
    </source>
</evidence>
<evidence type="ECO:0000256" key="4">
    <source>
        <dbReference type="ARBA" id="ARBA00023004"/>
    </source>
</evidence>
<sequence length="506" mass="57355">MSTSFSIIAILYQARWYIASALFASYLAQNFRVYRRLSHVKGPWLAQFSDAWLLGVIYRQRAHHEFYSVKKKFGNLARIGPNTLITCDIDQVTRMNAPRSPYVRSDWYLGFRLAPGIDNVFSMRDEKAHAKRRAQMNLGYTGKENINFEPQIDIHVLNFIDLIQRKYISTYPEMKVMDLAQKAQYFTIDVITDLATGAPFGDLATDSDQHDYLRTTMEAQPAFVMIGSVPSVNKFIQIPFIGKRLFPTAEDEIGMGKMIGIAQEKVAERFDPMRRLKIEKPDILQSFINHNLTQEETVSESLLLILGGSDTTASVIRATMLCILTSPQAYCTLQAEIDAATLSSPVVRDEEARKLVYLQAVILEGLRMHPPTGGLLSKVTPPEGDTINGVFVPGGVNIATNTWALMRSENVFGPDVDCFRPERWLNVSEAKYADMARVVDMTFGSGRFKCLGRTIAWIELNKIFVELLRNFDWAVVDPTNPWKSANLGIIVHREFYVRVTKRVVQE</sequence>
<dbReference type="PRINTS" id="PR00385">
    <property type="entry name" value="P450"/>
</dbReference>
<evidence type="ECO:0000313" key="7">
    <source>
        <dbReference type="Proteomes" id="UP000235672"/>
    </source>
</evidence>
<dbReference type="GO" id="GO:0004497">
    <property type="term" value="F:monooxygenase activity"/>
    <property type="evidence" value="ECO:0007669"/>
    <property type="project" value="InterPro"/>
</dbReference>
<dbReference type="CDD" id="cd11060">
    <property type="entry name" value="CYP57A1-like"/>
    <property type="match status" value="1"/>
</dbReference>
<dbReference type="OrthoDB" id="1470350at2759"/>
<dbReference type="AlphaFoldDB" id="A0A2J6PDF1"/>
<dbReference type="PANTHER" id="PTHR24305:SF168">
    <property type="entry name" value="P450, PUTATIVE (EUROFUNG)-RELATED"/>
    <property type="match status" value="1"/>
</dbReference>
<keyword evidence="5" id="KW-0349">Heme</keyword>
<keyword evidence="3 5" id="KW-0479">Metal-binding</keyword>
<dbReference type="PRINTS" id="PR00465">
    <property type="entry name" value="EP450IV"/>
</dbReference>
<accession>A0A2J6PDF1</accession>
<proteinExistence type="inferred from homology"/>